<dbReference type="EMBL" id="BARV01033983">
    <property type="protein sequence ID" value="GAI55913.1"/>
    <property type="molecule type" value="Genomic_DNA"/>
</dbReference>
<evidence type="ECO:0000313" key="1">
    <source>
        <dbReference type="EMBL" id="GAI55913.1"/>
    </source>
</evidence>
<gene>
    <name evidence="1" type="ORF">S06H3_53313</name>
</gene>
<protein>
    <submittedName>
        <fullName evidence="1">Uncharacterized protein</fullName>
    </submittedName>
</protein>
<organism evidence="1">
    <name type="scientific">marine sediment metagenome</name>
    <dbReference type="NCBI Taxonomy" id="412755"/>
    <lineage>
        <taxon>unclassified sequences</taxon>
        <taxon>metagenomes</taxon>
        <taxon>ecological metagenomes</taxon>
    </lineage>
</organism>
<sequence>MALDSPEMTEFLGALAAEYGADRIIIRPTPAKAWEYDKNGQLLRADISALDVSQEGRRLYCVPKKPAEGGFWGCVLYDEAD</sequence>
<accession>X1PJ95</accession>
<reference evidence="1" key="1">
    <citation type="journal article" date="2014" name="Front. Microbiol.">
        <title>High frequency of phylogenetically diverse reductive dehalogenase-homologous genes in deep subseafloor sedimentary metagenomes.</title>
        <authorList>
            <person name="Kawai M."/>
            <person name="Futagami T."/>
            <person name="Toyoda A."/>
            <person name="Takaki Y."/>
            <person name="Nishi S."/>
            <person name="Hori S."/>
            <person name="Arai W."/>
            <person name="Tsubouchi T."/>
            <person name="Morono Y."/>
            <person name="Uchiyama I."/>
            <person name="Ito T."/>
            <person name="Fujiyama A."/>
            <person name="Inagaki F."/>
            <person name="Takami H."/>
        </authorList>
    </citation>
    <scope>NUCLEOTIDE SEQUENCE</scope>
    <source>
        <strain evidence="1">Expedition CK06-06</strain>
    </source>
</reference>
<feature type="non-terminal residue" evidence="1">
    <location>
        <position position="81"/>
    </location>
</feature>
<proteinExistence type="predicted"/>
<comment type="caution">
    <text evidence="1">The sequence shown here is derived from an EMBL/GenBank/DDBJ whole genome shotgun (WGS) entry which is preliminary data.</text>
</comment>
<name>X1PJ95_9ZZZZ</name>
<dbReference type="AlphaFoldDB" id="X1PJ95"/>